<name>V4AC38_LOTGI</name>
<keyword evidence="5" id="KW-0862">Zinc</keyword>
<feature type="domain" description="C2H2-type" evidence="10">
    <location>
        <begin position="1081"/>
        <end position="1105"/>
    </location>
</feature>
<dbReference type="Gene3D" id="3.30.160.60">
    <property type="entry name" value="Classic Zinc Finger"/>
    <property type="match status" value="4"/>
</dbReference>
<comment type="subcellular location">
    <subcellularLocation>
        <location evidence="1">Nucleus</location>
    </subcellularLocation>
</comment>
<sequence>MKVAVGINYIGCAGCCGLFMSRDGFKLHIEFCDGDPLKSHCEAFACARSRYLEFIAKESLYRLKENSLNDSVEAEKIISPRKCKGKKIKELKRQNKSEHASEVSFTDNLKPMEIKYFNPTDPEHSLILSNTSHDFEEQPNFDCLKHEDGSEPFREEQQNFESFQDVHGHGKGTDPTLNTDMQLEISNGHQEDHDGRLPKEDSSLDTKIIKDIDMNVVICSNTIIPSTVDNSKGLLSTTSDPSLSSCIGGGLLSDQQLSPGGWTPSMSTPSVWNPVITGNAATGWAPSMSSASGWHPTASATNSWTTNSNQSLISKDPLHDTNSVPSHCVPETILNQELSVPSSEIRAQSVEREHKSNQELQTQPEAGASNEDVLEDVSSIVPKPYKENCEVESDAIARNDNGSVIRGYYDEKCETADCHRGSINFTTSGDISKLISQLEHSINTSVSGETTTDLVSVCKTLTTPSVTGEMVTNLDFAKGADSQSSEDELVIDEGPKIIRYRNRIRKSHRKRPLHGMEIQLVEVMKEMPKSNYEAYFDFCGKRDPLVGSDLNDSKVNHQVVGKSGLSEHQPSTEDAFNVPEELCEMLEEDDANSMGNSNETEIRKNKLAYFKVFRYEGKSLYVGIKRETRESFSNNSFCGDNTFSERTVEDASPIDSNSTIGQSLVENNLDPVVDKRPNPISQLDHEVQTNFSEDEDSCGSMEDLEAMDIPHLIEKLAPIPRFKTSKSQGYTSTRFNSKASTQKYIQQIIKRSAEDSTNSKYCEAVMNGVPVLKRVPKADETDHNAAKRTKFVEMPNKNMDIDPTIAKGSTEDNDDASELETSKFISGQATQSKTKSNPTKGLKQRAEIKKKSDLQQITSKPRRSSRCIKMPEKLIVENKPEERKTVPTCDDSGEEYVTGQGEDSDGESIQVSFKTKDTKVVLPMPTEDQYTKEQCGSQTVYICNLCKQKLLSLVKLRNHLALTHNNGQEFTCKDCDFTTLYRRRYKAHVKRHTGDKSICPYCPTFYKDNSSLTRHINIKHFEQSNFRCCQCEHIAIDNQHLADHMRTHSGELLVCRYSGCEYKTWSYRNYCQHEQRHEPQFLCGQCGYSTSNKQTFTKHIATHSNLCSYQCSLCSFQARTKQIVVDHAVRDHNHMVTYSCDREQCSYTTQYQDFITSHIYNHLGVFPYKCSLCSYKGVSSAEVYEHSSIEHPNHTITFVKLLPEVQKVNPVDYIVPQKTLLDSGRFEVLEIEPQTNDCIRRDKRSKVKKDRSDKKKGKKKTMFDSDVITIDIPGDNADQVWKH</sequence>
<feature type="domain" description="C2H2-type" evidence="10">
    <location>
        <begin position="1026"/>
        <end position="1053"/>
    </location>
</feature>
<feature type="domain" description="C2H2-type" evidence="10">
    <location>
        <begin position="970"/>
        <end position="997"/>
    </location>
</feature>
<dbReference type="PROSITE" id="PS50157">
    <property type="entry name" value="ZINC_FINGER_C2H2_2"/>
    <property type="match status" value="3"/>
</dbReference>
<dbReference type="GO" id="GO:0003677">
    <property type="term" value="F:DNA binding"/>
    <property type="evidence" value="ECO:0007669"/>
    <property type="project" value="UniProtKB-KW"/>
</dbReference>
<dbReference type="GeneID" id="20239061"/>
<feature type="region of interest" description="Disordered" evidence="9">
    <location>
        <begin position="881"/>
        <end position="908"/>
    </location>
</feature>
<keyword evidence="3" id="KW-0677">Repeat</keyword>
<dbReference type="PANTHER" id="PTHR24392:SF31">
    <property type="entry name" value="C2H2-TYPE DOMAIN-CONTAINING PROTEIN"/>
    <property type="match status" value="1"/>
</dbReference>
<feature type="compositionally biased region" description="Basic and acidic residues" evidence="9">
    <location>
        <begin position="844"/>
        <end position="853"/>
    </location>
</feature>
<evidence type="ECO:0000256" key="8">
    <source>
        <dbReference type="PROSITE-ProRule" id="PRU00042"/>
    </source>
</evidence>
<keyword evidence="12" id="KW-1185">Reference proteome</keyword>
<keyword evidence="6" id="KW-0238">DNA-binding</keyword>
<organism evidence="11 12">
    <name type="scientific">Lottia gigantea</name>
    <name type="common">Giant owl limpet</name>
    <dbReference type="NCBI Taxonomy" id="225164"/>
    <lineage>
        <taxon>Eukaryota</taxon>
        <taxon>Metazoa</taxon>
        <taxon>Spiralia</taxon>
        <taxon>Lophotrochozoa</taxon>
        <taxon>Mollusca</taxon>
        <taxon>Gastropoda</taxon>
        <taxon>Patellogastropoda</taxon>
        <taxon>Lottioidea</taxon>
        <taxon>Lottiidae</taxon>
        <taxon>Lottia</taxon>
    </lineage>
</organism>
<dbReference type="GO" id="GO:0005634">
    <property type="term" value="C:nucleus"/>
    <property type="evidence" value="ECO:0007669"/>
    <property type="project" value="UniProtKB-SubCell"/>
</dbReference>
<feature type="region of interest" description="Disordered" evidence="9">
    <location>
        <begin position="779"/>
        <end position="864"/>
    </location>
</feature>
<evidence type="ECO:0000256" key="5">
    <source>
        <dbReference type="ARBA" id="ARBA00022833"/>
    </source>
</evidence>
<proteinExistence type="predicted"/>
<dbReference type="SMART" id="SM00355">
    <property type="entry name" value="ZnF_C2H2"/>
    <property type="match status" value="9"/>
</dbReference>
<evidence type="ECO:0000256" key="7">
    <source>
        <dbReference type="ARBA" id="ARBA00023242"/>
    </source>
</evidence>
<dbReference type="Proteomes" id="UP000030746">
    <property type="component" value="Unassembled WGS sequence"/>
</dbReference>
<keyword evidence="4 8" id="KW-0863">Zinc-finger</keyword>
<dbReference type="KEGG" id="lgi:LOTGIDRAFT_162596"/>
<keyword evidence="2" id="KW-0479">Metal-binding</keyword>
<feature type="region of interest" description="Disordered" evidence="9">
    <location>
        <begin position="340"/>
        <end position="370"/>
    </location>
</feature>
<evidence type="ECO:0000259" key="10">
    <source>
        <dbReference type="PROSITE" id="PS50157"/>
    </source>
</evidence>
<evidence type="ECO:0000256" key="4">
    <source>
        <dbReference type="ARBA" id="ARBA00022771"/>
    </source>
</evidence>
<dbReference type="PANTHER" id="PTHR24392">
    <property type="entry name" value="ZINC FINGER PROTEIN"/>
    <property type="match status" value="1"/>
</dbReference>
<dbReference type="HOGENOM" id="CLU_262938_0_0_1"/>
<protein>
    <recommendedName>
        <fullName evidence="10">C2H2-type domain-containing protein</fullName>
    </recommendedName>
</protein>
<dbReference type="RefSeq" id="XP_009056810.1">
    <property type="nucleotide sequence ID" value="XM_009058562.1"/>
</dbReference>
<dbReference type="EMBL" id="KB202050">
    <property type="protein sequence ID" value="ESO92670.1"/>
    <property type="molecule type" value="Genomic_DNA"/>
</dbReference>
<feature type="compositionally biased region" description="Polar residues" evidence="9">
    <location>
        <begin position="823"/>
        <end position="839"/>
    </location>
</feature>
<evidence type="ECO:0000256" key="6">
    <source>
        <dbReference type="ARBA" id="ARBA00023125"/>
    </source>
</evidence>
<dbReference type="OrthoDB" id="3561125at2759"/>
<dbReference type="InterPro" id="IPR013087">
    <property type="entry name" value="Znf_C2H2_type"/>
</dbReference>
<gene>
    <name evidence="11" type="ORF">LOTGIDRAFT_162596</name>
</gene>
<keyword evidence="7" id="KW-0539">Nucleus</keyword>
<dbReference type="CTD" id="20239061"/>
<evidence type="ECO:0000256" key="2">
    <source>
        <dbReference type="ARBA" id="ARBA00022723"/>
    </source>
</evidence>
<feature type="region of interest" description="Disordered" evidence="9">
    <location>
        <begin position="1241"/>
        <end position="1261"/>
    </location>
</feature>
<evidence type="ECO:0000256" key="3">
    <source>
        <dbReference type="ARBA" id="ARBA00022737"/>
    </source>
</evidence>
<evidence type="ECO:0000313" key="11">
    <source>
        <dbReference type="EMBL" id="ESO92670.1"/>
    </source>
</evidence>
<dbReference type="GO" id="GO:0008270">
    <property type="term" value="F:zinc ion binding"/>
    <property type="evidence" value="ECO:0007669"/>
    <property type="project" value="UniProtKB-KW"/>
</dbReference>
<evidence type="ECO:0000313" key="12">
    <source>
        <dbReference type="Proteomes" id="UP000030746"/>
    </source>
</evidence>
<reference evidence="11 12" key="1">
    <citation type="journal article" date="2013" name="Nature">
        <title>Insights into bilaterian evolution from three spiralian genomes.</title>
        <authorList>
            <person name="Simakov O."/>
            <person name="Marletaz F."/>
            <person name="Cho S.J."/>
            <person name="Edsinger-Gonzales E."/>
            <person name="Havlak P."/>
            <person name="Hellsten U."/>
            <person name="Kuo D.H."/>
            <person name="Larsson T."/>
            <person name="Lv J."/>
            <person name="Arendt D."/>
            <person name="Savage R."/>
            <person name="Osoegawa K."/>
            <person name="de Jong P."/>
            <person name="Grimwood J."/>
            <person name="Chapman J.A."/>
            <person name="Shapiro H."/>
            <person name="Aerts A."/>
            <person name="Otillar R.P."/>
            <person name="Terry A.Y."/>
            <person name="Boore J.L."/>
            <person name="Grigoriev I.V."/>
            <person name="Lindberg D.R."/>
            <person name="Seaver E.C."/>
            <person name="Weisblat D.A."/>
            <person name="Putnam N.H."/>
            <person name="Rokhsar D.S."/>
        </authorList>
    </citation>
    <scope>NUCLEOTIDE SEQUENCE [LARGE SCALE GENOMIC DNA]</scope>
</reference>
<dbReference type="OMA" id="SVKKYPC"/>
<accession>V4AC38</accession>
<dbReference type="SUPFAM" id="SSF57667">
    <property type="entry name" value="beta-beta-alpha zinc fingers"/>
    <property type="match status" value="3"/>
</dbReference>
<dbReference type="PROSITE" id="PS00028">
    <property type="entry name" value="ZINC_FINGER_C2H2_1"/>
    <property type="match status" value="1"/>
</dbReference>
<evidence type="ECO:0000256" key="9">
    <source>
        <dbReference type="SAM" id="MobiDB-lite"/>
    </source>
</evidence>
<feature type="compositionally biased region" description="Basic residues" evidence="9">
    <location>
        <begin position="1241"/>
        <end position="1260"/>
    </location>
</feature>
<evidence type="ECO:0000256" key="1">
    <source>
        <dbReference type="ARBA" id="ARBA00004123"/>
    </source>
</evidence>
<dbReference type="InterPro" id="IPR036236">
    <property type="entry name" value="Znf_C2H2_sf"/>
</dbReference>